<feature type="compositionally biased region" description="Polar residues" evidence="1">
    <location>
        <begin position="361"/>
        <end position="372"/>
    </location>
</feature>
<proteinExistence type="predicted"/>
<protein>
    <submittedName>
        <fullName evidence="2">Uncharacterized protein</fullName>
    </submittedName>
</protein>
<sequence length="379" mass="39656">MHQGAGLTGADGVRDLGAAQGGGQGEIAAGQGLADAHDVRADAGVVGGEQFTGATEPGGDLVEDQQHVVPIAGGAQVAQVPRVVEAHATGRLPPPVRRPPRPARRRGRPAAPRRRGVVGVVVARHLRGENLAGQDVGPQRVHAAVGVADAHRHEGVAVVAAPPGHQPVLARHAAGPPVLQRHFRGHLHRHRAGVGEKHGVQPGGGDLHQQLRQPGGGFVGEAAEHHVVHGGQLRRHRRVQHRVAVAVDRRPPRTHPVQHLDRPASRLSVSQAPRAATATTGGTASAPIVLYGCHRWAASIALICSGLNLGVAWGVAMATEIERSAPDWITPRADAKAPASAPKEVLLCLLADSHPPRAQRHQSVTVRQNSPLYSGRPIR</sequence>
<feature type="region of interest" description="Disordered" evidence="1">
    <location>
        <begin position="88"/>
        <end position="115"/>
    </location>
</feature>
<evidence type="ECO:0000313" key="3">
    <source>
        <dbReference type="Proteomes" id="UP000238296"/>
    </source>
</evidence>
<dbReference type="EMBL" id="PPEA01000764">
    <property type="protein sequence ID" value="PQM44572.1"/>
    <property type="molecule type" value="Genomic_DNA"/>
</dbReference>
<gene>
    <name evidence="2" type="ORF">C1Y40_05267</name>
</gene>
<feature type="region of interest" description="Disordered" evidence="1">
    <location>
        <begin position="251"/>
        <end position="281"/>
    </location>
</feature>
<comment type="caution">
    <text evidence="2">The sequence shown here is derived from an EMBL/GenBank/DDBJ whole genome shotgun (WGS) entry which is preliminary data.</text>
</comment>
<feature type="compositionally biased region" description="Basic residues" evidence="1">
    <location>
        <begin position="98"/>
        <end position="115"/>
    </location>
</feature>
<evidence type="ECO:0000256" key="1">
    <source>
        <dbReference type="SAM" id="MobiDB-lite"/>
    </source>
</evidence>
<name>A0A2S8BD30_9MYCO</name>
<reference evidence="2 3" key="1">
    <citation type="journal article" date="2017" name="Int. J. Syst. Evol. Microbiol.">
        <title>Mycobacterium talmoniae sp. nov., a slowly growing mycobacterium isolated from human respiratory samples.</title>
        <authorList>
            <person name="Davidson R.M."/>
            <person name="DeGroote M.A."/>
            <person name="Marola J.L."/>
            <person name="Buss S."/>
            <person name="Jones V."/>
            <person name="McNeil M.R."/>
            <person name="Freifeld A.G."/>
            <person name="Elaine Epperson L."/>
            <person name="Hasan N.A."/>
            <person name="Jackson M."/>
            <person name="Iwen P.C."/>
            <person name="Salfinger M."/>
            <person name="Strong M."/>
        </authorList>
    </citation>
    <scope>NUCLEOTIDE SEQUENCE [LARGE SCALE GENOMIC DNA]</scope>
    <source>
        <strain evidence="2 3">ATCC BAA-2683</strain>
    </source>
</reference>
<evidence type="ECO:0000313" key="2">
    <source>
        <dbReference type="EMBL" id="PQM44572.1"/>
    </source>
</evidence>
<dbReference type="AlphaFoldDB" id="A0A2S8BD30"/>
<dbReference type="Proteomes" id="UP000238296">
    <property type="component" value="Unassembled WGS sequence"/>
</dbReference>
<organism evidence="2 3">
    <name type="scientific">Mycobacterium talmoniae</name>
    <dbReference type="NCBI Taxonomy" id="1858794"/>
    <lineage>
        <taxon>Bacteria</taxon>
        <taxon>Bacillati</taxon>
        <taxon>Actinomycetota</taxon>
        <taxon>Actinomycetes</taxon>
        <taxon>Mycobacteriales</taxon>
        <taxon>Mycobacteriaceae</taxon>
        <taxon>Mycobacterium</taxon>
    </lineage>
</organism>
<accession>A0A2S8BD30</accession>
<feature type="region of interest" description="Disordered" evidence="1">
    <location>
        <begin position="358"/>
        <end position="379"/>
    </location>
</feature>